<evidence type="ECO:0000256" key="1">
    <source>
        <dbReference type="SAM" id="MobiDB-lite"/>
    </source>
</evidence>
<feature type="compositionally biased region" description="Polar residues" evidence="1">
    <location>
        <begin position="78"/>
        <end position="87"/>
    </location>
</feature>
<gene>
    <name evidence="3" type="ORF">TorRG33x02_059870</name>
</gene>
<feature type="region of interest" description="Disordered" evidence="1">
    <location>
        <begin position="51"/>
        <end position="87"/>
    </location>
</feature>
<dbReference type="Proteomes" id="UP000237000">
    <property type="component" value="Unassembled WGS sequence"/>
</dbReference>
<keyword evidence="4" id="KW-1185">Reference proteome</keyword>
<reference evidence="4" key="1">
    <citation type="submission" date="2016-06" db="EMBL/GenBank/DDBJ databases">
        <title>Parallel loss of symbiosis genes in relatives of nitrogen-fixing non-legume Parasponia.</title>
        <authorList>
            <person name="Van Velzen R."/>
            <person name="Holmer R."/>
            <person name="Bu F."/>
            <person name="Rutten L."/>
            <person name="Van Zeijl A."/>
            <person name="Liu W."/>
            <person name="Santuari L."/>
            <person name="Cao Q."/>
            <person name="Sharma T."/>
            <person name="Shen D."/>
            <person name="Roswanjaya Y."/>
            <person name="Wardhani T."/>
            <person name="Kalhor M.S."/>
            <person name="Jansen J."/>
            <person name="Van den Hoogen J."/>
            <person name="Gungor B."/>
            <person name="Hartog M."/>
            <person name="Hontelez J."/>
            <person name="Verver J."/>
            <person name="Yang W.-C."/>
            <person name="Schijlen E."/>
            <person name="Repin R."/>
            <person name="Schilthuizen M."/>
            <person name="Schranz E."/>
            <person name="Heidstra R."/>
            <person name="Miyata K."/>
            <person name="Fedorova E."/>
            <person name="Kohlen W."/>
            <person name="Bisseling T."/>
            <person name="Smit S."/>
            <person name="Geurts R."/>
        </authorList>
    </citation>
    <scope>NUCLEOTIDE SEQUENCE [LARGE SCALE GENOMIC DNA]</scope>
    <source>
        <strain evidence="4">cv. RG33-2</strain>
    </source>
</reference>
<evidence type="ECO:0000256" key="2">
    <source>
        <dbReference type="SAM" id="Phobius"/>
    </source>
</evidence>
<keyword evidence="2" id="KW-0472">Membrane</keyword>
<accession>A0A2P5FK52</accession>
<keyword evidence="2" id="KW-0812">Transmembrane</keyword>
<dbReference type="AlphaFoldDB" id="A0A2P5FK52"/>
<evidence type="ECO:0000313" key="4">
    <source>
        <dbReference type="Proteomes" id="UP000237000"/>
    </source>
</evidence>
<comment type="caution">
    <text evidence="3">The sequence shown here is derived from an EMBL/GenBank/DDBJ whole genome shotgun (WGS) entry which is preliminary data.</text>
</comment>
<feature type="compositionally biased region" description="Low complexity" evidence="1">
    <location>
        <begin position="51"/>
        <end position="63"/>
    </location>
</feature>
<organism evidence="3 4">
    <name type="scientific">Trema orientale</name>
    <name type="common">Charcoal tree</name>
    <name type="synonym">Celtis orientalis</name>
    <dbReference type="NCBI Taxonomy" id="63057"/>
    <lineage>
        <taxon>Eukaryota</taxon>
        <taxon>Viridiplantae</taxon>
        <taxon>Streptophyta</taxon>
        <taxon>Embryophyta</taxon>
        <taxon>Tracheophyta</taxon>
        <taxon>Spermatophyta</taxon>
        <taxon>Magnoliopsida</taxon>
        <taxon>eudicotyledons</taxon>
        <taxon>Gunneridae</taxon>
        <taxon>Pentapetalae</taxon>
        <taxon>rosids</taxon>
        <taxon>fabids</taxon>
        <taxon>Rosales</taxon>
        <taxon>Cannabaceae</taxon>
        <taxon>Trema</taxon>
    </lineage>
</organism>
<protein>
    <recommendedName>
        <fullName evidence="5">Transmembrane protein</fullName>
    </recommendedName>
</protein>
<sequence>MQAQNKLSLAHSLFLSRVPLLVYFILTYCRSPPTDPLTLSLTLCQSLCRSPPSYSPEISPSTSRAQKSRPQPDLLVSPATSRNASVS</sequence>
<evidence type="ECO:0000313" key="3">
    <source>
        <dbReference type="EMBL" id="PON98157.1"/>
    </source>
</evidence>
<evidence type="ECO:0008006" key="5">
    <source>
        <dbReference type="Google" id="ProtNLM"/>
    </source>
</evidence>
<name>A0A2P5FK52_TREOI</name>
<proteinExistence type="predicted"/>
<keyword evidence="2" id="KW-1133">Transmembrane helix</keyword>
<feature type="transmembrane region" description="Helical" evidence="2">
    <location>
        <begin position="7"/>
        <end position="26"/>
    </location>
</feature>
<dbReference type="EMBL" id="JXTC01000026">
    <property type="protein sequence ID" value="PON98157.1"/>
    <property type="molecule type" value="Genomic_DNA"/>
</dbReference>
<dbReference type="InParanoid" id="A0A2P5FK52"/>